<organism evidence="1 2">
    <name type="scientific">Apiospora aurea</name>
    <dbReference type="NCBI Taxonomy" id="335848"/>
    <lineage>
        <taxon>Eukaryota</taxon>
        <taxon>Fungi</taxon>
        <taxon>Dikarya</taxon>
        <taxon>Ascomycota</taxon>
        <taxon>Pezizomycotina</taxon>
        <taxon>Sordariomycetes</taxon>
        <taxon>Xylariomycetidae</taxon>
        <taxon>Amphisphaeriales</taxon>
        <taxon>Apiosporaceae</taxon>
        <taxon>Apiospora</taxon>
    </lineage>
</organism>
<name>A0ABR1PRP1_9PEZI</name>
<dbReference type="RefSeq" id="XP_066692449.1">
    <property type="nucleotide sequence ID" value="XM_066851360.1"/>
</dbReference>
<keyword evidence="1" id="KW-0418">Kinase</keyword>
<comment type="caution">
    <text evidence="1">The sequence shown here is derived from an EMBL/GenBank/DDBJ whole genome shotgun (WGS) entry which is preliminary data.</text>
</comment>
<dbReference type="Gene3D" id="1.25.40.20">
    <property type="entry name" value="Ankyrin repeat-containing domain"/>
    <property type="match status" value="1"/>
</dbReference>
<dbReference type="SUPFAM" id="SSF48403">
    <property type="entry name" value="Ankyrin repeat"/>
    <property type="match status" value="1"/>
</dbReference>
<reference evidence="1 2" key="1">
    <citation type="submission" date="2023-01" db="EMBL/GenBank/DDBJ databases">
        <title>Analysis of 21 Apiospora genomes using comparative genomics revels a genus with tremendous synthesis potential of carbohydrate active enzymes and secondary metabolites.</title>
        <authorList>
            <person name="Sorensen T."/>
        </authorList>
    </citation>
    <scope>NUCLEOTIDE SEQUENCE [LARGE SCALE GENOMIC DNA]</scope>
    <source>
        <strain evidence="1 2">CBS 24483</strain>
    </source>
</reference>
<dbReference type="Proteomes" id="UP001391051">
    <property type="component" value="Unassembled WGS sequence"/>
</dbReference>
<dbReference type="InterPro" id="IPR036770">
    <property type="entry name" value="Ankyrin_rpt-contain_sf"/>
</dbReference>
<dbReference type="GeneID" id="92084422"/>
<protein>
    <submittedName>
        <fullName evidence="1">Protein kinase</fullName>
    </submittedName>
</protein>
<dbReference type="EMBL" id="JAQQWE010000011">
    <property type="protein sequence ID" value="KAK7936700.1"/>
    <property type="molecule type" value="Genomic_DNA"/>
</dbReference>
<keyword evidence="2" id="KW-1185">Reference proteome</keyword>
<gene>
    <name evidence="1" type="ORF">PG986_015138</name>
</gene>
<proteinExistence type="predicted"/>
<evidence type="ECO:0000313" key="1">
    <source>
        <dbReference type="EMBL" id="KAK7936700.1"/>
    </source>
</evidence>
<evidence type="ECO:0000313" key="2">
    <source>
        <dbReference type="Proteomes" id="UP001391051"/>
    </source>
</evidence>
<keyword evidence="1" id="KW-0808">Transferase</keyword>
<sequence>MEQFINQDWDGRYVEYDFWNSCFEAACKTTSLEIFQKLYPRAENYLDTDDYSLMDLPSGSLMDSVVSRGVVPILDYLFNLYCPGPTSHYTDLLPKGSGTSSLLQKAARHGQQETVVYLLDKGFPVLPAALEAAVRHGNPALVDLLLKRAGFVVTATGALSIAVEKEDETVLRMLLEAGAKRLLCSDCKEGLVAEARDQGLESMEKLLREHWVE</sequence>
<accession>A0ABR1PRP1</accession>
<dbReference type="GO" id="GO:0016301">
    <property type="term" value="F:kinase activity"/>
    <property type="evidence" value="ECO:0007669"/>
    <property type="project" value="UniProtKB-KW"/>
</dbReference>